<gene>
    <name evidence="1" type="ORF">TNCV_2879521</name>
</gene>
<dbReference type="AlphaFoldDB" id="A0A8X6W264"/>
<name>A0A8X6W264_TRICX</name>
<evidence type="ECO:0000313" key="1">
    <source>
        <dbReference type="EMBL" id="GFY26624.1"/>
    </source>
</evidence>
<dbReference type="Proteomes" id="UP000887159">
    <property type="component" value="Unassembled WGS sequence"/>
</dbReference>
<protein>
    <submittedName>
        <fullName evidence="1">Uncharacterized protein</fullName>
    </submittedName>
</protein>
<accession>A0A8X6W264</accession>
<proteinExistence type="predicted"/>
<organism evidence="1 2">
    <name type="scientific">Trichonephila clavipes</name>
    <name type="common">Golden silk orbweaver</name>
    <name type="synonym">Nephila clavipes</name>
    <dbReference type="NCBI Taxonomy" id="2585209"/>
    <lineage>
        <taxon>Eukaryota</taxon>
        <taxon>Metazoa</taxon>
        <taxon>Ecdysozoa</taxon>
        <taxon>Arthropoda</taxon>
        <taxon>Chelicerata</taxon>
        <taxon>Arachnida</taxon>
        <taxon>Araneae</taxon>
        <taxon>Araneomorphae</taxon>
        <taxon>Entelegynae</taxon>
        <taxon>Araneoidea</taxon>
        <taxon>Nephilidae</taxon>
        <taxon>Trichonephila</taxon>
    </lineage>
</organism>
<comment type="caution">
    <text evidence="1">The sequence shown here is derived from an EMBL/GenBank/DDBJ whole genome shotgun (WGS) entry which is preliminary data.</text>
</comment>
<keyword evidence="2" id="KW-1185">Reference proteome</keyword>
<reference evidence="1" key="1">
    <citation type="submission" date="2020-08" db="EMBL/GenBank/DDBJ databases">
        <title>Multicomponent nature underlies the extraordinary mechanical properties of spider dragline silk.</title>
        <authorList>
            <person name="Kono N."/>
            <person name="Nakamura H."/>
            <person name="Mori M."/>
            <person name="Yoshida Y."/>
            <person name="Ohtoshi R."/>
            <person name="Malay A.D."/>
            <person name="Moran D.A.P."/>
            <person name="Tomita M."/>
            <person name="Numata K."/>
            <person name="Arakawa K."/>
        </authorList>
    </citation>
    <scope>NUCLEOTIDE SEQUENCE</scope>
</reference>
<dbReference type="EMBL" id="BMAU01021376">
    <property type="protein sequence ID" value="GFY26624.1"/>
    <property type="molecule type" value="Genomic_DNA"/>
</dbReference>
<sequence>MADLREIPAYCNGEYTIKMVYKAEDIPMPGNNLKKNMISLTHKDCNNDWQTDSRTVFFGREISVSGVGSTNKENEPPPGIHFFHGWCLQQNISDKANHSSILRSSLEQCAKIKVCVLLEKSPFETQEELEKAYGNDSSTSGFLPVSMAENEIEGTSFRAGVLKKQN</sequence>
<evidence type="ECO:0000313" key="2">
    <source>
        <dbReference type="Proteomes" id="UP000887159"/>
    </source>
</evidence>